<evidence type="ECO:0008006" key="3">
    <source>
        <dbReference type="Google" id="ProtNLM"/>
    </source>
</evidence>
<gene>
    <name evidence="1" type="ORF">DDE74_12870</name>
</gene>
<reference evidence="1 2" key="1">
    <citation type="submission" date="2018-04" db="EMBL/GenBank/DDBJ databases">
        <title>Complete genome sequences of Streptomyces lydicus strain WYEC and characterization of antagonistic properties of biological control agents.</title>
        <authorList>
            <person name="Mariita R.M."/>
            <person name="Sello J.K."/>
        </authorList>
    </citation>
    <scope>NUCLEOTIDE SEQUENCE [LARGE SCALE GENOMIC DNA]</scope>
    <source>
        <strain evidence="1 2">WYEC 108</strain>
    </source>
</reference>
<name>A0A3Q9K189_9ACTN</name>
<evidence type="ECO:0000313" key="2">
    <source>
        <dbReference type="Proteomes" id="UP000275579"/>
    </source>
</evidence>
<accession>A0A3Q9K189</accession>
<dbReference type="InterPro" id="IPR025851">
    <property type="entry name" value="SUKH-4"/>
</dbReference>
<sequence length="665" mass="71852">MTAESAMAHIEAWLEEPHRLYETFAIRGAAGTGKTRLLQDLADRIPEAVYLDCQGLTAEDVALRLLNTWQAEPGTLPLFEAARKIRSGGVALLANVQWAGPLVSSNEASRITRNVLRTLRMAARPTVHFIVERSADKSWVLAPARNELVLPEVVNQEDPVPFPAELLETHPPLAALAAAETRSVPLPVWEELCHALGIRTSAHELTGLADSLTEVLAVSDTDGADRQITFRAESTRHRIRAVRPVPHEAIVTFLIERMAGRTTTAWSASGPLGIYAARTLALHAAHAGAMDRILGDGTVLAHLDAYGMLQGLAATWPGGVPQGGIAADAHYLEELGLASAPHPEWLAWLHHATVSRGDEALARSMAAAGITLPWQTVWSRCRPYGTFGPSPRPYEETPEGIPVSRSWPRNEAAPPVRNILGPAHPFRSKPGTNGDWLIAGPTGPFAVMTDTEPSDSPDLLAVPEPFVGPITTAAEWVCPTPALTQTGPSRSWLEAAFGEHTCRVLQDSQLPAALTAEGARHFLTTTGLPALSDQLPFMSTVDLRESGLVEAPWAEDSQEPESGGPFCILGEWTGGKVLLDGTTGAVLQDGETGYGTTTLASSLRQFCILIRLYCELLISNFNTPHEYRDARNSVRSWADEIDSAVTDADHWEQVFDGDLDSWGIE</sequence>
<organism evidence="1 2">
    <name type="scientific">Streptomyces lydicus</name>
    <dbReference type="NCBI Taxonomy" id="47763"/>
    <lineage>
        <taxon>Bacteria</taxon>
        <taxon>Bacillati</taxon>
        <taxon>Actinomycetota</taxon>
        <taxon>Actinomycetes</taxon>
        <taxon>Kitasatosporales</taxon>
        <taxon>Streptomycetaceae</taxon>
        <taxon>Streptomyces</taxon>
    </lineage>
</organism>
<dbReference type="EMBL" id="CP029042">
    <property type="protein sequence ID" value="AZS71727.1"/>
    <property type="molecule type" value="Genomic_DNA"/>
</dbReference>
<dbReference type="AlphaFoldDB" id="A0A3Q9K189"/>
<dbReference type="Pfam" id="PF14435">
    <property type="entry name" value="SUKH-4"/>
    <property type="match status" value="1"/>
</dbReference>
<proteinExistence type="predicted"/>
<protein>
    <recommendedName>
        <fullName evidence="3">SUKH-4 immunity protein</fullName>
    </recommendedName>
</protein>
<dbReference type="Proteomes" id="UP000275579">
    <property type="component" value="Chromosome"/>
</dbReference>
<evidence type="ECO:0000313" key="1">
    <source>
        <dbReference type="EMBL" id="AZS71727.1"/>
    </source>
</evidence>